<dbReference type="InterPro" id="IPR036412">
    <property type="entry name" value="HAD-like_sf"/>
</dbReference>
<evidence type="ECO:0000313" key="3">
    <source>
        <dbReference type="EMBL" id="KAK4601810.1"/>
    </source>
</evidence>
<evidence type="ECO:0000256" key="2">
    <source>
        <dbReference type="SAM" id="SignalP"/>
    </source>
</evidence>
<dbReference type="InterPro" id="IPR023214">
    <property type="entry name" value="HAD_sf"/>
</dbReference>
<dbReference type="Proteomes" id="UP001324115">
    <property type="component" value="Unassembled WGS sequence"/>
</dbReference>
<reference evidence="3 4" key="1">
    <citation type="journal article" date="2023" name="G3 (Bethesda)">
        <title>A haplotype-resolved chromosome-scale genome for Quercus rubra L. provides insights into the genetics of adaptive traits for red oak species.</title>
        <authorList>
            <person name="Kapoor B."/>
            <person name="Jenkins J."/>
            <person name="Schmutz J."/>
            <person name="Zhebentyayeva T."/>
            <person name="Kuelheim C."/>
            <person name="Coggeshall M."/>
            <person name="Heim C."/>
            <person name="Lasky J.R."/>
            <person name="Leites L."/>
            <person name="Islam-Faridi N."/>
            <person name="Romero-Severson J."/>
            <person name="DeLeo V.L."/>
            <person name="Lucas S.M."/>
            <person name="Lazic D."/>
            <person name="Gailing O."/>
            <person name="Carlson J."/>
            <person name="Staton M."/>
        </authorList>
    </citation>
    <scope>NUCLEOTIDE SEQUENCE [LARGE SCALE GENOMIC DNA]</scope>
    <source>
        <strain evidence="3">Pseudo-F2</strain>
    </source>
</reference>
<keyword evidence="1 2" id="KW-0732">Signal</keyword>
<evidence type="ECO:0000313" key="4">
    <source>
        <dbReference type="Proteomes" id="UP001324115"/>
    </source>
</evidence>
<name>A0AAN7J887_QUERU</name>
<dbReference type="SUPFAM" id="SSF56784">
    <property type="entry name" value="HAD-like"/>
    <property type="match status" value="1"/>
</dbReference>
<evidence type="ECO:0008006" key="5">
    <source>
        <dbReference type="Google" id="ProtNLM"/>
    </source>
</evidence>
<organism evidence="3 4">
    <name type="scientific">Quercus rubra</name>
    <name type="common">Northern red oak</name>
    <name type="synonym">Quercus borealis</name>
    <dbReference type="NCBI Taxonomy" id="3512"/>
    <lineage>
        <taxon>Eukaryota</taxon>
        <taxon>Viridiplantae</taxon>
        <taxon>Streptophyta</taxon>
        <taxon>Embryophyta</taxon>
        <taxon>Tracheophyta</taxon>
        <taxon>Spermatophyta</taxon>
        <taxon>Magnoliopsida</taxon>
        <taxon>eudicotyledons</taxon>
        <taxon>Gunneridae</taxon>
        <taxon>Pentapetalae</taxon>
        <taxon>rosids</taxon>
        <taxon>fabids</taxon>
        <taxon>Fagales</taxon>
        <taxon>Fagaceae</taxon>
        <taxon>Quercus</taxon>
    </lineage>
</organism>
<keyword evidence="4" id="KW-1185">Reference proteome</keyword>
<dbReference type="Gene3D" id="3.40.50.1000">
    <property type="entry name" value="HAD superfamily/HAD-like"/>
    <property type="match status" value="1"/>
</dbReference>
<sequence length="248" mass="28599">MPRVSLLPILLFYLIYTTGEVVSDHRKIRIDDDVYCESWRFSVETNDAGYWSTIPARCVQFVQDYMTGDQYRYDSEVVAENSVRFAKTVEISDSGSDGWVFDIDETLLSNLPYYQFHGFGSETFDEESFDSWVDLAEAPALPASLSLYKELKQLGFKIFLLTGRSEYQRNVTEKNLLYAGFTDWERLILRGKLQSSINLKRDQTCNMKVIGFMEVLVTSGVTCWALQWLDDPLNSQIQCIISLNRDCI</sequence>
<evidence type="ECO:0000256" key="1">
    <source>
        <dbReference type="ARBA" id="ARBA00022729"/>
    </source>
</evidence>
<protein>
    <recommendedName>
        <fullName evidence="5">Acid phosphatase 1</fullName>
    </recommendedName>
</protein>
<dbReference type="PANTHER" id="PTHR31284">
    <property type="entry name" value="ACID PHOSPHATASE-LIKE PROTEIN"/>
    <property type="match status" value="1"/>
</dbReference>
<feature type="signal peptide" evidence="2">
    <location>
        <begin position="1"/>
        <end position="19"/>
    </location>
</feature>
<accession>A0AAN7J887</accession>
<gene>
    <name evidence="3" type="ORF">RGQ29_011075</name>
</gene>
<dbReference type="AlphaFoldDB" id="A0AAN7J887"/>
<dbReference type="InterPro" id="IPR005519">
    <property type="entry name" value="Acid_phosphat_B-like"/>
</dbReference>
<proteinExistence type="predicted"/>
<dbReference type="EMBL" id="JAXUIC010000002">
    <property type="protein sequence ID" value="KAK4601810.1"/>
    <property type="molecule type" value="Genomic_DNA"/>
</dbReference>
<dbReference type="PANTHER" id="PTHR31284:SF10">
    <property type="entry name" value="ACID PHOSPHATASE-LIKE PROTEIN"/>
    <property type="match status" value="1"/>
</dbReference>
<comment type="caution">
    <text evidence="3">The sequence shown here is derived from an EMBL/GenBank/DDBJ whole genome shotgun (WGS) entry which is preliminary data.</text>
</comment>
<dbReference type="Pfam" id="PF03767">
    <property type="entry name" value="Acid_phosphat_B"/>
    <property type="match status" value="1"/>
</dbReference>
<feature type="chain" id="PRO_5043032490" description="Acid phosphatase 1" evidence="2">
    <location>
        <begin position="20"/>
        <end position="248"/>
    </location>
</feature>